<name>A0A7K5V0S5_9CORV</name>
<protein>
    <submittedName>
        <fullName evidence="4">POK9 protein</fullName>
    </submittedName>
</protein>
<reference evidence="4 5" key="1">
    <citation type="submission" date="2019-09" db="EMBL/GenBank/DDBJ databases">
        <title>Bird 10,000 Genomes (B10K) Project - Family phase.</title>
        <authorList>
            <person name="Zhang G."/>
        </authorList>
    </citation>
    <scope>NUCLEOTIDE SEQUENCE [LARGE SCALE GENOMIC DNA]</scope>
    <source>
        <strain evidence="4">B10K-DU-001-71</strain>
        <tissue evidence="4">Muscle</tissue>
    </source>
</reference>
<dbReference type="SUPFAM" id="SSF51283">
    <property type="entry name" value="dUTPase-like"/>
    <property type="match status" value="1"/>
</dbReference>
<dbReference type="InterPro" id="IPR051592">
    <property type="entry name" value="HERV-K_Pro_peptidase_A2"/>
</dbReference>
<gene>
    <name evidence="4" type="primary">Ervk9_1</name>
    <name evidence="4" type="ORF">DYACAS_R02901</name>
</gene>
<feature type="non-terminal residue" evidence="4">
    <location>
        <position position="1"/>
    </location>
</feature>
<keyword evidence="2" id="KW-0064">Aspartyl protease</keyword>
<sequence>SIDITLTDTTVQRIPTTAKGPVVHTKSLIGALLIGRSSATVQGLIVLPRIIDADFTGQIQIMAYTLHPPLFIPKGSRVAQLVALINNQPLGVGPSYACPKLPTRGDGSFGSTGPAVLFTQSLTDRPTQKVVLSRGQQRITIYPLLDTGVDVTIIS</sequence>
<dbReference type="Pfam" id="PF00692">
    <property type="entry name" value="dUTPase"/>
    <property type="match status" value="1"/>
</dbReference>
<dbReference type="PANTHER" id="PTHR19422">
    <property type="entry name" value="GAG RETROVIRAL POLYPROTEIN"/>
    <property type="match status" value="1"/>
</dbReference>
<keyword evidence="2" id="KW-0378">Hydrolase</keyword>
<accession>A0A7K5V0S5</accession>
<dbReference type="Proteomes" id="UP000584415">
    <property type="component" value="Unassembled WGS sequence"/>
</dbReference>
<feature type="domain" description="Peptidase A2" evidence="3">
    <location>
        <begin position="141"/>
        <end position="155"/>
    </location>
</feature>
<dbReference type="PROSITE" id="PS50175">
    <property type="entry name" value="ASP_PROT_RETROV"/>
    <property type="match status" value="1"/>
</dbReference>
<dbReference type="PANTHER" id="PTHR19422:SF123">
    <property type="entry name" value="RT1 CLASS I, LOCUS CE15"/>
    <property type="match status" value="1"/>
</dbReference>
<dbReference type="InterPro" id="IPR036157">
    <property type="entry name" value="dUTPase-like_sf"/>
</dbReference>
<evidence type="ECO:0000256" key="2">
    <source>
        <dbReference type="ARBA" id="ARBA00022750"/>
    </source>
</evidence>
<evidence type="ECO:0000259" key="3">
    <source>
        <dbReference type="PROSITE" id="PS50175"/>
    </source>
</evidence>
<dbReference type="InterPro" id="IPR001995">
    <property type="entry name" value="Peptidase_A2_cat"/>
</dbReference>
<dbReference type="AlphaFoldDB" id="A0A7K5V0S5"/>
<feature type="non-terminal residue" evidence="4">
    <location>
        <position position="155"/>
    </location>
</feature>
<comment type="caution">
    <text evidence="4">The sequence shown here is derived from an EMBL/GenBank/DDBJ whole genome shotgun (WGS) entry which is preliminary data.</text>
</comment>
<evidence type="ECO:0000313" key="5">
    <source>
        <dbReference type="Proteomes" id="UP000584415"/>
    </source>
</evidence>
<dbReference type="EMBL" id="VYXC01003686">
    <property type="protein sequence ID" value="NWU22448.1"/>
    <property type="molecule type" value="Genomic_DNA"/>
</dbReference>
<dbReference type="GO" id="GO:0004190">
    <property type="term" value="F:aspartic-type endopeptidase activity"/>
    <property type="evidence" value="ECO:0007669"/>
    <property type="project" value="UniProtKB-KW"/>
</dbReference>
<dbReference type="GO" id="GO:0006508">
    <property type="term" value="P:proteolysis"/>
    <property type="evidence" value="ECO:0007669"/>
    <property type="project" value="UniProtKB-KW"/>
</dbReference>
<proteinExistence type="predicted"/>
<keyword evidence="1" id="KW-0645">Protease</keyword>
<evidence type="ECO:0000256" key="1">
    <source>
        <dbReference type="ARBA" id="ARBA00022670"/>
    </source>
</evidence>
<dbReference type="Gene3D" id="2.70.40.10">
    <property type="match status" value="1"/>
</dbReference>
<keyword evidence="5" id="KW-1185">Reference proteome</keyword>
<organism evidence="4 5">
    <name type="scientific">Platysteira castanea</name>
    <dbReference type="NCBI Taxonomy" id="1160851"/>
    <lineage>
        <taxon>Eukaryota</taxon>
        <taxon>Metazoa</taxon>
        <taxon>Chordata</taxon>
        <taxon>Craniata</taxon>
        <taxon>Vertebrata</taxon>
        <taxon>Euteleostomi</taxon>
        <taxon>Archelosauria</taxon>
        <taxon>Archosauria</taxon>
        <taxon>Dinosauria</taxon>
        <taxon>Saurischia</taxon>
        <taxon>Theropoda</taxon>
        <taxon>Coelurosauria</taxon>
        <taxon>Aves</taxon>
        <taxon>Neognathae</taxon>
        <taxon>Neoaves</taxon>
        <taxon>Telluraves</taxon>
        <taxon>Australaves</taxon>
        <taxon>Passeriformes</taxon>
        <taxon>Corvoidea</taxon>
        <taxon>Platysteiridae</taxon>
        <taxon>Platysteira</taxon>
    </lineage>
</organism>
<dbReference type="InterPro" id="IPR029054">
    <property type="entry name" value="dUTPase-like"/>
</dbReference>
<evidence type="ECO:0000313" key="4">
    <source>
        <dbReference type="EMBL" id="NWU22448.1"/>
    </source>
</evidence>